<comment type="caution">
    <text evidence="1">The sequence shown here is derived from an EMBL/GenBank/DDBJ whole genome shotgun (WGS) entry which is preliminary data.</text>
</comment>
<proteinExistence type="predicted"/>
<name>A0A1S1K7K1_9MYCO</name>
<keyword evidence="2" id="KW-1185">Reference proteome</keyword>
<gene>
    <name evidence="1" type="ORF">BKG61_08745</name>
</gene>
<reference evidence="1 2" key="1">
    <citation type="submission" date="2016-10" db="EMBL/GenBank/DDBJ databases">
        <title>Evaluation of Human, Animal and Environmental Mycobacterium chelonae Isolates by Core Genome Phylogenomic Analysis, Targeted Gene Comparison, and Anti-microbial Susceptibility Patterns: A Tale of Mistaken Identities.</title>
        <authorList>
            <person name="Fogelson S.B."/>
            <person name="Camus A.C."/>
            <person name="Lorenz W."/>
            <person name="Vasireddy R."/>
            <person name="Vasireddy S."/>
            <person name="Smith T."/>
            <person name="Brown-Elliott B.A."/>
            <person name="Wallace R.J.Jr."/>
            <person name="Hasan N.A."/>
            <person name="Reischl U."/>
            <person name="Sanchez S."/>
        </authorList>
    </citation>
    <scope>NUCLEOTIDE SEQUENCE [LARGE SCALE GENOMIC DNA]</scope>
    <source>
        <strain evidence="1 2">24999</strain>
    </source>
</reference>
<evidence type="ECO:0000313" key="2">
    <source>
        <dbReference type="Proteomes" id="UP000179636"/>
    </source>
</evidence>
<evidence type="ECO:0000313" key="1">
    <source>
        <dbReference type="EMBL" id="OHU01585.1"/>
    </source>
</evidence>
<dbReference type="AlphaFoldDB" id="A0A1S1K7K1"/>
<protein>
    <submittedName>
        <fullName evidence="1">Uncharacterized protein</fullName>
    </submittedName>
</protein>
<accession>A0A1S1K7K1</accession>
<organism evidence="1 2">
    <name type="scientific">Mycobacterium syngnathidarum</name>
    <dbReference type="NCBI Taxonomy" id="1908205"/>
    <lineage>
        <taxon>Bacteria</taxon>
        <taxon>Bacillati</taxon>
        <taxon>Actinomycetota</taxon>
        <taxon>Actinomycetes</taxon>
        <taxon>Mycobacteriales</taxon>
        <taxon>Mycobacteriaceae</taxon>
        <taxon>Mycobacterium</taxon>
    </lineage>
</organism>
<dbReference type="Proteomes" id="UP000179636">
    <property type="component" value="Unassembled WGS sequence"/>
</dbReference>
<sequence length="78" mass="8891">MESLEERATLSLLNVDQHIAGHSRIQGKRVVREPGFESQFANVLTYYLSALRPEFCTLRICLAESGWHATGTRQQRES</sequence>
<dbReference type="EMBL" id="MLHV01000006">
    <property type="protein sequence ID" value="OHU01585.1"/>
    <property type="molecule type" value="Genomic_DNA"/>
</dbReference>
<dbReference type="RefSeq" id="WP_070944453.1">
    <property type="nucleotide sequence ID" value="NZ_MLHV01000006.1"/>
</dbReference>